<reference evidence="8 9" key="1">
    <citation type="submission" date="2011-10" db="EMBL/GenBank/DDBJ databases">
        <authorList>
            <person name="Genoscope - CEA"/>
        </authorList>
    </citation>
    <scope>NUCLEOTIDE SEQUENCE [LARGE SCALE GENOMIC DNA]</scope>
    <source>
        <strain evidence="8 9">RCC 1105</strain>
    </source>
</reference>
<dbReference type="InterPro" id="IPR037685">
    <property type="entry name" value="RBP11"/>
</dbReference>
<keyword evidence="2" id="KW-0240">DNA-directed RNA polymerase</keyword>
<evidence type="ECO:0000313" key="9">
    <source>
        <dbReference type="Proteomes" id="UP000198341"/>
    </source>
</evidence>
<dbReference type="GO" id="GO:0046983">
    <property type="term" value="F:protein dimerization activity"/>
    <property type="evidence" value="ECO:0007669"/>
    <property type="project" value="InterPro"/>
</dbReference>
<name>K8EAJ9_9CHLO</name>
<dbReference type="Pfam" id="PF13656">
    <property type="entry name" value="RNA_pol_L_2"/>
    <property type="match status" value="1"/>
</dbReference>
<comment type="subcellular location">
    <subcellularLocation>
        <location evidence="1">Nucleus</location>
    </subcellularLocation>
</comment>
<protein>
    <recommendedName>
        <fullName evidence="7">DNA-directed RNA polymerase RBP11-like dimerisation domain-containing protein</fullName>
    </recommendedName>
</protein>
<feature type="region of interest" description="Disordered" evidence="6">
    <location>
        <begin position="1"/>
        <end position="23"/>
    </location>
</feature>
<dbReference type="GO" id="GO:0003677">
    <property type="term" value="F:DNA binding"/>
    <property type="evidence" value="ECO:0007669"/>
    <property type="project" value="InterPro"/>
</dbReference>
<sequence>MNQPSRAEKFLMPPGSRKLSYTPDTKLANAGEFVLMREDHTLGNMLRMELHNDPNVVFAGYQHPHPTDHRILIKVHTNGETNPVRAMREANQRLTEQVESLKTQWESELESVRDSGAI</sequence>
<dbReference type="InterPro" id="IPR008193">
    <property type="entry name" value="RNA_pol_Rpb11_13-16kDa_CS"/>
</dbReference>
<evidence type="ECO:0000313" key="8">
    <source>
        <dbReference type="EMBL" id="CCO14749.1"/>
    </source>
</evidence>
<dbReference type="CDD" id="cd06926">
    <property type="entry name" value="RNAP_II_RPB11"/>
    <property type="match status" value="1"/>
</dbReference>
<dbReference type="GeneID" id="19017464"/>
<keyword evidence="4" id="KW-0539">Nucleus</keyword>
<dbReference type="OrthoDB" id="10248581at2759"/>
<evidence type="ECO:0000256" key="6">
    <source>
        <dbReference type="SAM" id="MobiDB-lite"/>
    </source>
</evidence>
<dbReference type="InterPro" id="IPR009025">
    <property type="entry name" value="RBP11-like_dimer"/>
</dbReference>
<dbReference type="GO" id="GO:0006366">
    <property type="term" value="P:transcription by RNA polymerase II"/>
    <property type="evidence" value="ECO:0007669"/>
    <property type="project" value="InterPro"/>
</dbReference>
<comment type="similarity">
    <text evidence="5">Belongs to the archaeal Rpo11/eukaryotic RPB11/RPC19 RNA polymerase subunit family.</text>
</comment>
<proteinExistence type="inferred from homology"/>
<organism evidence="8 9">
    <name type="scientific">Bathycoccus prasinos</name>
    <dbReference type="NCBI Taxonomy" id="41875"/>
    <lineage>
        <taxon>Eukaryota</taxon>
        <taxon>Viridiplantae</taxon>
        <taxon>Chlorophyta</taxon>
        <taxon>Mamiellophyceae</taxon>
        <taxon>Mamiellales</taxon>
        <taxon>Bathycoccaceae</taxon>
        <taxon>Bathycoccus</taxon>
    </lineage>
</organism>
<dbReference type="SUPFAM" id="SSF55257">
    <property type="entry name" value="RBP11-like subunits of RNA polymerase"/>
    <property type="match status" value="1"/>
</dbReference>
<dbReference type="Gene3D" id="3.30.1360.10">
    <property type="entry name" value="RNA polymerase, RBP11-like subunit"/>
    <property type="match status" value="1"/>
</dbReference>
<gene>
    <name evidence="8" type="ORF">Bathy02g03510</name>
</gene>
<dbReference type="PROSITE" id="PS01154">
    <property type="entry name" value="RNA_POL_L_13KD"/>
    <property type="match status" value="1"/>
</dbReference>
<dbReference type="STRING" id="41875.K8EAJ9"/>
<keyword evidence="3" id="KW-0804">Transcription</keyword>
<evidence type="ECO:0000259" key="7">
    <source>
        <dbReference type="Pfam" id="PF13656"/>
    </source>
</evidence>
<dbReference type="GO" id="GO:0005665">
    <property type="term" value="C:RNA polymerase II, core complex"/>
    <property type="evidence" value="ECO:0007669"/>
    <property type="project" value="InterPro"/>
</dbReference>
<dbReference type="InterPro" id="IPR036603">
    <property type="entry name" value="RBP11-like"/>
</dbReference>
<evidence type="ECO:0000256" key="1">
    <source>
        <dbReference type="ARBA" id="ARBA00004123"/>
    </source>
</evidence>
<keyword evidence="9" id="KW-1185">Reference proteome</keyword>
<evidence type="ECO:0000256" key="5">
    <source>
        <dbReference type="ARBA" id="ARBA00025751"/>
    </source>
</evidence>
<dbReference type="RefSeq" id="XP_007514509.1">
    <property type="nucleotide sequence ID" value="XM_007514447.1"/>
</dbReference>
<dbReference type="eggNOG" id="KOG4392">
    <property type="taxonomic scope" value="Eukaryota"/>
</dbReference>
<dbReference type="KEGG" id="bpg:Bathy02g03510"/>
<accession>K8EAJ9</accession>
<dbReference type="PANTHER" id="PTHR13946">
    <property type="entry name" value="DNA-DIRECTED RNA POLYMERASE I,II,III"/>
    <property type="match status" value="1"/>
</dbReference>
<evidence type="ECO:0000256" key="4">
    <source>
        <dbReference type="ARBA" id="ARBA00023242"/>
    </source>
</evidence>
<dbReference type="Proteomes" id="UP000198341">
    <property type="component" value="Chromosome 2"/>
</dbReference>
<dbReference type="EMBL" id="FO082277">
    <property type="protein sequence ID" value="CCO14749.1"/>
    <property type="molecule type" value="Genomic_DNA"/>
</dbReference>
<feature type="domain" description="DNA-directed RNA polymerase RBP11-like dimerisation" evidence="7">
    <location>
        <begin position="32"/>
        <end position="103"/>
    </location>
</feature>
<dbReference type="AlphaFoldDB" id="K8EAJ9"/>
<dbReference type="GO" id="GO:0003899">
    <property type="term" value="F:DNA-directed RNA polymerase activity"/>
    <property type="evidence" value="ECO:0007669"/>
    <property type="project" value="InterPro"/>
</dbReference>
<evidence type="ECO:0000256" key="3">
    <source>
        <dbReference type="ARBA" id="ARBA00023163"/>
    </source>
</evidence>
<dbReference type="InterPro" id="IPR022905">
    <property type="entry name" value="Rpo11-like"/>
</dbReference>
<dbReference type="HAMAP" id="MF_00261">
    <property type="entry name" value="RNApol_arch_Rpo11"/>
    <property type="match status" value="1"/>
</dbReference>
<dbReference type="PANTHER" id="PTHR13946:SF16">
    <property type="entry name" value="DNA-DIRECTED RNA POLYMERASE II SUBUNIT RPB11"/>
    <property type="match status" value="1"/>
</dbReference>
<evidence type="ECO:0000256" key="2">
    <source>
        <dbReference type="ARBA" id="ARBA00022478"/>
    </source>
</evidence>